<organism evidence="2 3">
    <name type="scientific">Actinomadura meyerae</name>
    <dbReference type="NCBI Taxonomy" id="240840"/>
    <lineage>
        <taxon>Bacteria</taxon>
        <taxon>Bacillati</taxon>
        <taxon>Actinomycetota</taxon>
        <taxon>Actinomycetes</taxon>
        <taxon>Streptosporangiales</taxon>
        <taxon>Thermomonosporaceae</taxon>
        <taxon>Actinomadura</taxon>
    </lineage>
</organism>
<evidence type="ECO:0000313" key="2">
    <source>
        <dbReference type="EMBL" id="SNS70896.1"/>
    </source>
</evidence>
<gene>
    <name evidence="2" type="ORF">SAMN05443665_100854</name>
</gene>
<dbReference type="AlphaFoldDB" id="A0A239GNQ3"/>
<sequence>MELCKDDHGKLERARDQILAAHGDDPNVSGVGIGFRRQGGTSTGRPAVVVLVAKKRREALVSRRRLLPRTVEVDGTVYDVDVEQAGPFTSKARTALAPERAPLARAGVSDPITERMRPPRQGASISNPIDGTTAGTLGMFVIDNTDDTVCLLTCNHVIGRLGRGRAGEPIVQPGVYDGGKASDAIATLKRWAPIPTTGTTIDGAIAQLTDQSAYTMEVAKDLMAPVSAGHPVVGMVVAGDAFGGCLLSRMDLTLDALNVRLPLGQTASAAAADLPCAGPVLGVADPQPGMNIEKVGRTTGYSASQIIAIGVQSPVVTPIGDVVYKDQIYTEYFASSGDSGSVAFAGGEGNTPVMPGPIEVHCSVLSALSTYYRLPLTDDNALADKVRDEYFLQSTTGKMLVELAYVNSETLVDRLKNRQAQGAEMAYANQYYTKYHDFLESVLDDPDSAEVVTQEHLDDAQTVIVGLIQTGVLLAPEARLALKLYQESLVPTLGMNRREVLEYMRNPALYGQVYEAVAATAGIELNAPFKQRPPEPTS</sequence>
<dbReference type="InterPro" id="IPR043504">
    <property type="entry name" value="Peptidase_S1_PA_chymotrypsin"/>
</dbReference>
<dbReference type="EMBL" id="FZOR01000008">
    <property type="protein sequence ID" value="SNS70896.1"/>
    <property type="molecule type" value="Genomic_DNA"/>
</dbReference>
<dbReference type="RefSeq" id="WP_089325861.1">
    <property type="nucleotide sequence ID" value="NZ_FZOR01000008.1"/>
</dbReference>
<dbReference type="SUPFAM" id="SSF50494">
    <property type="entry name" value="Trypsin-like serine proteases"/>
    <property type="match status" value="1"/>
</dbReference>
<evidence type="ECO:0000313" key="3">
    <source>
        <dbReference type="Proteomes" id="UP000198318"/>
    </source>
</evidence>
<keyword evidence="3" id="KW-1185">Reference proteome</keyword>
<dbReference type="Proteomes" id="UP000198318">
    <property type="component" value="Unassembled WGS sequence"/>
</dbReference>
<reference evidence="2 3" key="1">
    <citation type="submission" date="2017-06" db="EMBL/GenBank/DDBJ databases">
        <authorList>
            <person name="Kim H.J."/>
            <person name="Triplett B.A."/>
        </authorList>
    </citation>
    <scope>NUCLEOTIDE SEQUENCE [LARGE SCALE GENOMIC DNA]</scope>
    <source>
        <strain evidence="2 3">DSM 44715</strain>
    </source>
</reference>
<dbReference type="InterPro" id="IPR009003">
    <property type="entry name" value="Peptidase_S1_PA"/>
</dbReference>
<accession>A0A239GNQ3</accession>
<evidence type="ECO:0000259" key="1">
    <source>
        <dbReference type="Pfam" id="PF25608"/>
    </source>
</evidence>
<dbReference type="InterPro" id="IPR057905">
    <property type="entry name" value="Nal1_N"/>
</dbReference>
<name>A0A239GNQ3_9ACTN</name>
<protein>
    <recommendedName>
        <fullName evidence="1">Nal1 N-terminal domain-containing protein</fullName>
    </recommendedName>
</protein>
<dbReference type="Gene3D" id="2.40.10.10">
    <property type="entry name" value="Trypsin-like serine proteases"/>
    <property type="match status" value="1"/>
</dbReference>
<dbReference type="Pfam" id="PF25608">
    <property type="entry name" value="NAL1_N"/>
    <property type="match status" value="1"/>
</dbReference>
<feature type="domain" description="Nal1 N-terminal" evidence="1">
    <location>
        <begin position="30"/>
        <end position="82"/>
    </location>
</feature>
<proteinExistence type="predicted"/>
<dbReference type="OrthoDB" id="104542at2"/>